<dbReference type="EMBL" id="QGKX02001521">
    <property type="protein sequence ID" value="KAF3506948.1"/>
    <property type="molecule type" value="Genomic_DNA"/>
</dbReference>
<evidence type="ECO:0000313" key="3">
    <source>
        <dbReference type="Proteomes" id="UP000712600"/>
    </source>
</evidence>
<dbReference type="Proteomes" id="UP000712600">
    <property type="component" value="Unassembled WGS sequence"/>
</dbReference>
<sequence length="133" mass="14521">MENLGASDDVSETAEPGALVTSEEETGALEEDFPYILQGPSFLFSSCHLLQGFSEIFGNIPISFSGSARMGDLDATSSFHRSFPISCPFLGDIPEADSEAVPMAPLRRRRSCLFDDGPRSEIREGDLANMRRK</sequence>
<organism evidence="2 3">
    <name type="scientific">Brassica cretica</name>
    <name type="common">Mustard</name>
    <dbReference type="NCBI Taxonomy" id="69181"/>
    <lineage>
        <taxon>Eukaryota</taxon>
        <taxon>Viridiplantae</taxon>
        <taxon>Streptophyta</taxon>
        <taxon>Embryophyta</taxon>
        <taxon>Tracheophyta</taxon>
        <taxon>Spermatophyta</taxon>
        <taxon>Magnoliopsida</taxon>
        <taxon>eudicotyledons</taxon>
        <taxon>Gunneridae</taxon>
        <taxon>Pentapetalae</taxon>
        <taxon>rosids</taxon>
        <taxon>malvids</taxon>
        <taxon>Brassicales</taxon>
        <taxon>Brassicaceae</taxon>
        <taxon>Brassiceae</taxon>
        <taxon>Brassica</taxon>
    </lineage>
</organism>
<proteinExistence type="predicted"/>
<dbReference type="AlphaFoldDB" id="A0A8S9NPF8"/>
<feature type="region of interest" description="Disordered" evidence="1">
    <location>
        <begin position="1"/>
        <end position="25"/>
    </location>
</feature>
<evidence type="ECO:0000256" key="1">
    <source>
        <dbReference type="SAM" id="MobiDB-lite"/>
    </source>
</evidence>
<evidence type="ECO:0000313" key="2">
    <source>
        <dbReference type="EMBL" id="KAF3506948.1"/>
    </source>
</evidence>
<comment type="caution">
    <text evidence="2">The sequence shown here is derived from an EMBL/GenBank/DDBJ whole genome shotgun (WGS) entry which is preliminary data.</text>
</comment>
<accession>A0A8S9NPF8</accession>
<name>A0A8S9NPF8_BRACR</name>
<reference evidence="2" key="1">
    <citation type="submission" date="2019-12" db="EMBL/GenBank/DDBJ databases">
        <title>Genome sequencing and annotation of Brassica cretica.</title>
        <authorList>
            <person name="Studholme D.J."/>
            <person name="Sarris P."/>
        </authorList>
    </citation>
    <scope>NUCLEOTIDE SEQUENCE</scope>
    <source>
        <strain evidence="2">PFS-109/04</strain>
        <tissue evidence="2">Leaf</tissue>
    </source>
</reference>
<gene>
    <name evidence="2" type="ORF">F2Q69_00006015</name>
</gene>
<protein>
    <submittedName>
        <fullName evidence="2">Uncharacterized protein</fullName>
    </submittedName>
</protein>